<dbReference type="AlphaFoldDB" id="X1D7I3"/>
<feature type="non-terminal residue" evidence="1">
    <location>
        <position position="1"/>
    </location>
</feature>
<dbReference type="EMBL" id="BART01031689">
    <property type="protein sequence ID" value="GAH16706.1"/>
    <property type="molecule type" value="Genomic_DNA"/>
</dbReference>
<evidence type="ECO:0000313" key="1">
    <source>
        <dbReference type="EMBL" id="GAH16706.1"/>
    </source>
</evidence>
<comment type="caution">
    <text evidence="1">The sequence shown here is derived from an EMBL/GenBank/DDBJ whole genome shotgun (WGS) entry which is preliminary data.</text>
</comment>
<reference evidence="1" key="1">
    <citation type="journal article" date="2014" name="Front. Microbiol.">
        <title>High frequency of phylogenetically diverse reductive dehalogenase-homologous genes in deep subseafloor sedimentary metagenomes.</title>
        <authorList>
            <person name="Kawai M."/>
            <person name="Futagami T."/>
            <person name="Toyoda A."/>
            <person name="Takaki Y."/>
            <person name="Nishi S."/>
            <person name="Hori S."/>
            <person name="Arai W."/>
            <person name="Tsubouchi T."/>
            <person name="Morono Y."/>
            <person name="Uchiyama I."/>
            <person name="Ito T."/>
            <person name="Fujiyama A."/>
            <person name="Inagaki F."/>
            <person name="Takami H."/>
        </authorList>
    </citation>
    <scope>NUCLEOTIDE SEQUENCE</scope>
    <source>
        <strain evidence="1">Expedition CK06-06</strain>
    </source>
</reference>
<name>X1D7I3_9ZZZZ</name>
<accession>X1D7I3</accession>
<protein>
    <submittedName>
        <fullName evidence="1">Uncharacterized protein</fullName>
    </submittedName>
</protein>
<proteinExistence type="predicted"/>
<organism evidence="1">
    <name type="scientific">marine sediment metagenome</name>
    <dbReference type="NCBI Taxonomy" id="412755"/>
    <lineage>
        <taxon>unclassified sequences</taxon>
        <taxon>metagenomes</taxon>
        <taxon>ecological metagenomes</taxon>
    </lineage>
</organism>
<gene>
    <name evidence="1" type="ORF">S01H4_54983</name>
</gene>
<sequence length="32" mass="3689">FPKSAVTISVPVEVARNIKSAAEYIKYFYIRK</sequence>